<evidence type="ECO:0000256" key="4">
    <source>
        <dbReference type="ARBA" id="ARBA00022692"/>
    </source>
</evidence>
<keyword evidence="5 7" id="KW-0472">Membrane</keyword>
<dbReference type="RefSeq" id="WP_194112323.1">
    <property type="nucleotide sequence ID" value="NZ_JADFFL010000005.1"/>
</dbReference>
<dbReference type="GO" id="GO:0009279">
    <property type="term" value="C:cell outer membrane"/>
    <property type="evidence" value="ECO:0007669"/>
    <property type="project" value="UniProtKB-SubCell"/>
</dbReference>
<evidence type="ECO:0000256" key="5">
    <source>
        <dbReference type="ARBA" id="ARBA00023136"/>
    </source>
</evidence>
<evidence type="ECO:0000256" key="9">
    <source>
        <dbReference type="SAM" id="SignalP"/>
    </source>
</evidence>
<feature type="region of interest" description="Disordered" evidence="8">
    <location>
        <begin position="961"/>
        <end position="980"/>
    </location>
</feature>
<dbReference type="InterPro" id="IPR008969">
    <property type="entry name" value="CarboxyPept-like_regulatory"/>
</dbReference>
<dbReference type="InterPro" id="IPR012910">
    <property type="entry name" value="Plug_dom"/>
</dbReference>
<dbReference type="InterPro" id="IPR023997">
    <property type="entry name" value="TonB-dep_OMP_SusC/RagA_CS"/>
</dbReference>
<comment type="subcellular location">
    <subcellularLocation>
        <location evidence="1 7">Cell outer membrane</location>
        <topology evidence="1 7">Multi-pass membrane protein</topology>
    </subcellularLocation>
</comment>
<evidence type="ECO:0000256" key="7">
    <source>
        <dbReference type="PROSITE-ProRule" id="PRU01360"/>
    </source>
</evidence>
<dbReference type="Proteomes" id="UP000622475">
    <property type="component" value="Unassembled WGS sequence"/>
</dbReference>
<gene>
    <name evidence="11" type="ORF">IRJ16_14500</name>
</gene>
<dbReference type="InterPro" id="IPR036942">
    <property type="entry name" value="Beta-barrel_TonB_sf"/>
</dbReference>
<evidence type="ECO:0000256" key="3">
    <source>
        <dbReference type="ARBA" id="ARBA00022452"/>
    </source>
</evidence>
<dbReference type="InterPro" id="IPR037066">
    <property type="entry name" value="Plug_dom_sf"/>
</dbReference>
<evidence type="ECO:0000313" key="12">
    <source>
        <dbReference type="Proteomes" id="UP000622475"/>
    </source>
</evidence>
<reference evidence="11" key="1">
    <citation type="submission" date="2020-10" db="EMBL/GenBank/DDBJ databases">
        <title>Mucilaginibacter mali sp. nov., isolated from rhizosphere soil of apple orchard.</title>
        <authorList>
            <person name="Lee J.-S."/>
            <person name="Kim H.S."/>
            <person name="Kim J.-S."/>
        </authorList>
    </citation>
    <scope>NUCLEOTIDE SEQUENCE</scope>
    <source>
        <strain evidence="11">KCTC 22746</strain>
    </source>
</reference>
<accession>A0A929PXE6</accession>
<name>A0A929PXE6_9SPHI</name>
<feature type="chain" id="PRO_5037173388" evidence="9">
    <location>
        <begin position="20"/>
        <end position="1063"/>
    </location>
</feature>
<keyword evidence="12" id="KW-1185">Reference proteome</keyword>
<dbReference type="Gene3D" id="2.170.130.10">
    <property type="entry name" value="TonB-dependent receptor, plug domain"/>
    <property type="match status" value="1"/>
</dbReference>
<proteinExistence type="inferred from homology"/>
<dbReference type="Pfam" id="PF13715">
    <property type="entry name" value="CarbopepD_reg_2"/>
    <property type="match status" value="1"/>
</dbReference>
<evidence type="ECO:0000256" key="8">
    <source>
        <dbReference type="SAM" id="MobiDB-lite"/>
    </source>
</evidence>
<keyword evidence="9" id="KW-0732">Signal</keyword>
<keyword evidence="4 7" id="KW-0812">Transmembrane</keyword>
<dbReference type="Pfam" id="PF07715">
    <property type="entry name" value="Plug"/>
    <property type="match status" value="1"/>
</dbReference>
<organism evidence="11 12">
    <name type="scientific">Mucilaginibacter myungsuensis</name>
    <dbReference type="NCBI Taxonomy" id="649104"/>
    <lineage>
        <taxon>Bacteria</taxon>
        <taxon>Pseudomonadati</taxon>
        <taxon>Bacteroidota</taxon>
        <taxon>Sphingobacteriia</taxon>
        <taxon>Sphingobacteriales</taxon>
        <taxon>Sphingobacteriaceae</taxon>
        <taxon>Mucilaginibacter</taxon>
    </lineage>
</organism>
<dbReference type="AlphaFoldDB" id="A0A929PXE6"/>
<protein>
    <submittedName>
        <fullName evidence="11">SusC/RagA family TonB-linked outer membrane protein</fullName>
    </submittedName>
</protein>
<feature type="compositionally biased region" description="Polar residues" evidence="8">
    <location>
        <begin position="965"/>
        <end position="978"/>
    </location>
</feature>
<evidence type="ECO:0000259" key="10">
    <source>
        <dbReference type="Pfam" id="PF07715"/>
    </source>
</evidence>
<dbReference type="Gene3D" id="2.40.170.20">
    <property type="entry name" value="TonB-dependent receptor, beta-barrel domain"/>
    <property type="match status" value="1"/>
</dbReference>
<dbReference type="PROSITE" id="PS52016">
    <property type="entry name" value="TONB_DEPENDENT_REC_3"/>
    <property type="match status" value="1"/>
</dbReference>
<dbReference type="NCBIfam" id="TIGR04057">
    <property type="entry name" value="SusC_RagA_signa"/>
    <property type="match status" value="1"/>
</dbReference>
<keyword evidence="3 7" id="KW-1134">Transmembrane beta strand</keyword>
<sequence length="1063" mass="117750">MKIYIFLWLTLIISVPVFAQQNYNVTGTVSSSDGQMLPGSTISLPALKKSVVTNAEGKFTINVPAGKTIVIVTFIGYDTTSYIIDPQRSLQISIVMRSKETSLKEVTVSTGYQNLPRERATGSFSRVDSSLLQRRISTDVLSRLEDNVPGLSFNRSATAGGVNNPISIRGRSTLFANANPLIVLDNFPYEGDVSAINPNDIESVTVLKDAAAASIWGARAGNGVIVITTRKGKRNQAPTVAVSSNITVGEKPDLYAQPRISTADYIELEKTLFAKNYFQSDERSANHPALSPVVELLIAQRDGKLSATEAQQQIEALKGRDLRDDYSRYLYQKSVNQQYALQVTGGSDDQSYHLSAGLDRNQSNLVRNDLSRATVNAGNTIWLLNKRLSLSGDILFSRQRTSNNNPGTLFWNGGQRLYPYARLTSNKGDPAAVTKDFRLSYLQGAEQSGLNDWQYRPLEDLALANNTNTAQNLRISTGLGYRIITGLNLQLKYLYEHRGITGENLQSAASYFARDLVNRYSSVNADGTINRPVPSGGIFTGEQSNAQTHYVRGQLDYNRQFGTRSELSLLAGYELRHIGTEGRTFRYYGYDEEHGTSQPVDYVSNFPYFYNPNSSGRIPNVEKSNLLTDNFVSWFSNASWSYDGKYIISGSARFDRSNLFGVNTNQKGVPLWSAGLAWDVAKESFYKADWLPSLKLRATYGVSGNLERTLSAYTTANYYGGAGQYTGYPFASIANPPNPDLRWERIRMFNVGLDFATKGSRISGSVEYYRKKGTDIIGDAPYPASSGIITFRGNTAQTQGNGIDVNLTGRIIEQQKITWLSTLLVSHATDKVTRFLLKSSASAYVQQNIPVEGKPLYGIYSYAWAGLDPNTGDPQGMLDGAVSNNYSAILGNTPDEQVIYHGAARPTWFGAWRNTVRWKQLTLSASVSYRLGYYFRLNSIIYGSDMGLANGHGDYARRWQKTGDETGTNVPSAPQSRNNGRDLFYTYSSALVEKGDHVRLQDARLSWQPGTRLTNRWTSRAEVFLYANNIGLLWKATKVDIDPDWAYQTPPFALSAGISLTFK</sequence>
<evidence type="ECO:0000256" key="2">
    <source>
        <dbReference type="ARBA" id="ARBA00022448"/>
    </source>
</evidence>
<keyword evidence="6 7" id="KW-0998">Cell outer membrane</keyword>
<dbReference type="Gene3D" id="2.60.40.1120">
    <property type="entry name" value="Carboxypeptidase-like, regulatory domain"/>
    <property type="match status" value="1"/>
</dbReference>
<evidence type="ECO:0000256" key="6">
    <source>
        <dbReference type="ARBA" id="ARBA00023237"/>
    </source>
</evidence>
<dbReference type="InterPro" id="IPR023996">
    <property type="entry name" value="TonB-dep_OMP_SusC/RagA"/>
</dbReference>
<dbReference type="SUPFAM" id="SSF56935">
    <property type="entry name" value="Porins"/>
    <property type="match status" value="1"/>
</dbReference>
<dbReference type="InterPro" id="IPR039426">
    <property type="entry name" value="TonB-dep_rcpt-like"/>
</dbReference>
<comment type="similarity">
    <text evidence="7">Belongs to the TonB-dependent receptor family.</text>
</comment>
<feature type="signal peptide" evidence="9">
    <location>
        <begin position="1"/>
        <end position="19"/>
    </location>
</feature>
<dbReference type="NCBIfam" id="TIGR04056">
    <property type="entry name" value="OMP_RagA_SusC"/>
    <property type="match status" value="1"/>
</dbReference>
<dbReference type="SUPFAM" id="SSF49464">
    <property type="entry name" value="Carboxypeptidase regulatory domain-like"/>
    <property type="match status" value="1"/>
</dbReference>
<evidence type="ECO:0000313" key="11">
    <source>
        <dbReference type="EMBL" id="MBE9663096.1"/>
    </source>
</evidence>
<dbReference type="EMBL" id="JADFFL010000005">
    <property type="protein sequence ID" value="MBE9663096.1"/>
    <property type="molecule type" value="Genomic_DNA"/>
</dbReference>
<keyword evidence="2 7" id="KW-0813">Transport</keyword>
<feature type="domain" description="TonB-dependent receptor plug" evidence="10">
    <location>
        <begin position="118"/>
        <end position="224"/>
    </location>
</feature>
<comment type="caution">
    <text evidence="11">The sequence shown here is derived from an EMBL/GenBank/DDBJ whole genome shotgun (WGS) entry which is preliminary data.</text>
</comment>
<evidence type="ECO:0000256" key="1">
    <source>
        <dbReference type="ARBA" id="ARBA00004571"/>
    </source>
</evidence>